<dbReference type="InterPro" id="IPR037522">
    <property type="entry name" value="HD_GYP_dom"/>
</dbReference>
<keyword evidence="1" id="KW-1133">Transmembrane helix</keyword>
<dbReference type="InterPro" id="IPR003607">
    <property type="entry name" value="HD/PDEase_dom"/>
</dbReference>
<protein>
    <submittedName>
        <fullName evidence="3">HD domain-containing protein</fullName>
    </submittedName>
</protein>
<dbReference type="EMBL" id="VBOT01000123">
    <property type="protein sequence ID" value="TMQ49449.1"/>
    <property type="molecule type" value="Genomic_DNA"/>
</dbReference>
<dbReference type="SUPFAM" id="SSF109604">
    <property type="entry name" value="HD-domain/PDEase-like"/>
    <property type="match status" value="1"/>
</dbReference>
<accession>A0A538SDK3</accession>
<dbReference type="InterPro" id="IPR052020">
    <property type="entry name" value="Cyclic_di-GMP/3'3'-cGAMP_PDE"/>
</dbReference>
<organism evidence="3 4">
    <name type="scientific">Eiseniibacteriota bacterium</name>
    <dbReference type="NCBI Taxonomy" id="2212470"/>
    <lineage>
        <taxon>Bacteria</taxon>
        <taxon>Candidatus Eiseniibacteriota</taxon>
    </lineage>
</organism>
<dbReference type="CDD" id="cd00077">
    <property type="entry name" value="HDc"/>
    <property type="match status" value="1"/>
</dbReference>
<evidence type="ECO:0000259" key="2">
    <source>
        <dbReference type="PROSITE" id="PS51832"/>
    </source>
</evidence>
<feature type="transmembrane region" description="Helical" evidence="1">
    <location>
        <begin position="39"/>
        <end position="56"/>
    </location>
</feature>
<evidence type="ECO:0000313" key="3">
    <source>
        <dbReference type="EMBL" id="TMQ49449.1"/>
    </source>
</evidence>
<keyword evidence="1" id="KW-0472">Membrane</keyword>
<dbReference type="Pfam" id="PF13487">
    <property type="entry name" value="HD_5"/>
    <property type="match status" value="1"/>
</dbReference>
<evidence type="ECO:0000256" key="1">
    <source>
        <dbReference type="SAM" id="Phobius"/>
    </source>
</evidence>
<comment type="caution">
    <text evidence="3">The sequence shown here is derived from an EMBL/GenBank/DDBJ whole genome shotgun (WGS) entry which is preliminary data.</text>
</comment>
<dbReference type="Gene3D" id="1.10.3210.10">
    <property type="entry name" value="Hypothetical protein af1432"/>
    <property type="match status" value="1"/>
</dbReference>
<gene>
    <name evidence="3" type="ORF">E6K73_09995</name>
</gene>
<reference evidence="3 4" key="1">
    <citation type="journal article" date="2019" name="Nat. Microbiol.">
        <title>Mediterranean grassland soil C-N compound turnover is dependent on rainfall and depth, and is mediated by genomically divergent microorganisms.</title>
        <authorList>
            <person name="Diamond S."/>
            <person name="Andeer P.F."/>
            <person name="Li Z."/>
            <person name="Crits-Christoph A."/>
            <person name="Burstein D."/>
            <person name="Anantharaman K."/>
            <person name="Lane K.R."/>
            <person name="Thomas B.C."/>
            <person name="Pan C."/>
            <person name="Northen T.R."/>
            <person name="Banfield J.F."/>
        </authorList>
    </citation>
    <scope>NUCLEOTIDE SEQUENCE [LARGE SCALE GENOMIC DNA]</scope>
    <source>
        <strain evidence="3">WS_3</strain>
    </source>
</reference>
<feature type="domain" description="HD-GYP" evidence="2">
    <location>
        <begin position="67"/>
        <end position="261"/>
    </location>
</feature>
<dbReference type="PANTHER" id="PTHR45228:SF1">
    <property type="entry name" value="CYCLIC DI-GMP PHOSPHODIESTERASE TM_0186"/>
    <property type="match status" value="1"/>
</dbReference>
<dbReference type="SMART" id="SM00471">
    <property type="entry name" value="HDc"/>
    <property type="match status" value="1"/>
</dbReference>
<evidence type="ECO:0000313" key="4">
    <source>
        <dbReference type="Proteomes" id="UP000320184"/>
    </source>
</evidence>
<dbReference type="PROSITE" id="PS51832">
    <property type="entry name" value="HD_GYP"/>
    <property type="match status" value="1"/>
</dbReference>
<dbReference type="Proteomes" id="UP000320184">
    <property type="component" value="Unassembled WGS sequence"/>
</dbReference>
<keyword evidence="1" id="KW-0812">Transmembrane</keyword>
<name>A0A538SDK3_UNCEI</name>
<sequence length="261" mass="27792">MSPAHRGGRLAMFAPVGVLPVLLLTGSTPHAGPHPGFQTAIWAVSLIAVACLVAFLEARRSRAARDLHGARETAYKMTSKLIGTLDPSTDAHSGRVAERAAEVARALRLAEAEVEDIRAGAWLHDVGDIQECAEVLRQALGMTPEELEEIGHEQDIGRRPRGPVENLVVAVVPMVACLGERWDGGGYRGLQGDEIPLGARIIAAVDAYDEMVGEASHGEGMSPAEATAALRKESGTRFDPRVIDAFVRLGARTASRKDRAA</sequence>
<proteinExistence type="predicted"/>
<dbReference type="AlphaFoldDB" id="A0A538SDK3"/>
<dbReference type="PANTHER" id="PTHR45228">
    <property type="entry name" value="CYCLIC DI-GMP PHOSPHODIESTERASE TM_0186-RELATED"/>
    <property type="match status" value="1"/>
</dbReference>